<dbReference type="CDD" id="cd01673">
    <property type="entry name" value="dNK"/>
    <property type="match status" value="1"/>
</dbReference>
<evidence type="ECO:0000313" key="2">
    <source>
        <dbReference type="EMBL" id="KRT80642.1"/>
    </source>
</evidence>
<dbReference type="InterPro" id="IPR050566">
    <property type="entry name" value="Deoxyribonucleoside_kinase"/>
</dbReference>
<reference evidence="2 3" key="1">
    <citation type="submission" date="2015-09" db="EMBL/GenBank/DDBJ databases">
        <title>Draft genome of the scarab beetle Oryctes borbonicus.</title>
        <authorList>
            <person name="Meyer J.M."/>
            <person name="Markov G.V."/>
            <person name="Baskaran P."/>
            <person name="Herrmann M."/>
            <person name="Sommer R.J."/>
            <person name="Roedelsperger C."/>
        </authorList>
    </citation>
    <scope>NUCLEOTIDE SEQUENCE [LARGE SCALE GENOMIC DNA]</scope>
    <source>
        <strain evidence="2">OB123</strain>
        <tissue evidence="2">Whole animal</tissue>
    </source>
</reference>
<dbReference type="InterPro" id="IPR027417">
    <property type="entry name" value="P-loop_NTPase"/>
</dbReference>
<dbReference type="Pfam" id="PF01712">
    <property type="entry name" value="dNK"/>
    <property type="match status" value="1"/>
</dbReference>
<dbReference type="OrthoDB" id="567086at2759"/>
<feature type="domain" description="Deoxynucleoside kinase" evidence="1">
    <location>
        <begin position="79"/>
        <end position="275"/>
    </location>
</feature>
<protein>
    <recommendedName>
        <fullName evidence="1">Deoxynucleoside kinase domain-containing protein</fullName>
    </recommendedName>
</protein>
<dbReference type="PANTHER" id="PTHR10513">
    <property type="entry name" value="DEOXYNUCLEOSIDE KINASE"/>
    <property type="match status" value="1"/>
</dbReference>
<keyword evidence="3" id="KW-1185">Reference proteome</keyword>
<evidence type="ECO:0000313" key="3">
    <source>
        <dbReference type="Proteomes" id="UP000051574"/>
    </source>
</evidence>
<dbReference type="InterPro" id="IPR031314">
    <property type="entry name" value="DNK_dom"/>
</dbReference>
<organism evidence="2 3">
    <name type="scientific">Oryctes borbonicus</name>
    <dbReference type="NCBI Taxonomy" id="1629725"/>
    <lineage>
        <taxon>Eukaryota</taxon>
        <taxon>Metazoa</taxon>
        <taxon>Ecdysozoa</taxon>
        <taxon>Arthropoda</taxon>
        <taxon>Hexapoda</taxon>
        <taxon>Insecta</taxon>
        <taxon>Pterygota</taxon>
        <taxon>Neoptera</taxon>
        <taxon>Endopterygota</taxon>
        <taxon>Coleoptera</taxon>
        <taxon>Polyphaga</taxon>
        <taxon>Scarabaeiformia</taxon>
        <taxon>Scarabaeidae</taxon>
        <taxon>Dynastinae</taxon>
        <taxon>Oryctes</taxon>
    </lineage>
</organism>
<dbReference type="GO" id="GO:0019136">
    <property type="term" value="F:deoxynucleoside kinase activity"/>
    <property type="evidence" value="ECO:0007669"/>
    <property type="project" value="TreeGrafter"/>
</dbReference>
<sequence>MFNIEFYSKNITFCFRQVIRNYCSEIHKMEDCITAISGSKRPAASPARSSPIKRSTFVGLTPQKEYPFINTPTDRPFKVSIEGNIGSGKSTLIKYFSNSSGIETYPEPVDLWRNLKGHNLLQLLYSDMKQWQNTFQAYVQLTRLNVQTTAPKYKTTRVQMFERSIQNNRFCFLEVAHQNGMHTAEYAVLDKWYRWLRENADISLDLIVYLRSSPETVYKRTMERGRIEETGITLEYLKQLHENHERWLMSNNDRFNTIPVLVLDADKTLEDVHEQYRMHEDKILGKTSSESKTTVLNEVEKVKRILDLN</sequence>
<dbReference type="Proteomes" id="UP000051574">
    <property type="component" value="Unassembled WGS sequence"/>
</dbReference>
<dbReference type="GO" id="GO:0005739">
    <property type="term" value="C:mitochondrion"/>
    <property type="evidence" value="ECO:0007669"/>
    <property type="project" value="TreeGrafter"/>
</dbReference>
<dbReference type="AlphaFoldDB" id="A0A0T6B011"/>
<gene>
    <name evidence="2" type="ORF">AMK59_6086</name>
</gene>
<dbReference type="SUPFAM" id="SSF52540">
    <property type="entry name" value="P-loop containing nucleoside triphosphate hydrolases"/>
    <property type="match status" value="1"/>
</dbReference>
<name>A0A0T6B011_9SCAR</name>
<evidence type="ECO:0000259" key="1">
    <source>
        <dbReference type="Pfam" id="PF01712"/>
    </source>
</evidence>
<comment type="caution">
    <text evidence="2">The sequence shown here is derived from an EMBL/GenBank/DDBJ whole genome shotgun (WGS) entry which is preliminary data.</text>
</comment>
<proteinExistence type="predicted"/>
<dbReference type="EMBL" id="LJIG01016424">
    <property type="protein sequence ID" value="KRT80642.1"/>
    <property type="molecule type" value="Genomic_DNA"/>
</dbReference>
<dbReference type="PANTHER" id="PTHR10513:SF38">
    <property type="entry name" value="DEOXYNUCLEOSIDE KINASE-LIKE PROTEIN"/>
    <property type="match status" value="1"/>
</dbReference>
<dbReference type="Gene3D" id="3.40.50.300">
    <property type="entry name" value="P-loop containing nucleotide triphosphate hydrolases"/>
    <property type="match status" value="1"/>
</dbReference>
<accession>A0A0T6B011</accession>